<reference evidence="1" key="1">
    <citation type="submission" date="2020-10" db="EMBL/GenBank/DDBJ databases">
        <authorList>
            <person name="Gilroy R."/>
        </authorList>
    </citation>
    <scope>NUCLEOTIDE SEQUENCE</scope>
    <source>
        <strain evidence="1">ChiGjej3B3-5194</strain>
    </source>
</reference>
<accession>A0A9D1FFU1</accession>
<name>A0A9D1FFU1_9PROT</name>
<organism evidence="1 2">
    <name type="scientific">Candidatus Enterousia intestinigallinarum</name>
    <dbReference type="NCBI Taxonomy" id="2840790"/>
    <lineage>
        <taxon>Bacteria</taxon>
        <taxon>Pseudomonadati</taxon>
        <taxon>Pseudomonadota</taxon>
        <taxon>Alphaproteobacteria</taxon>
        <taxon>Candidatus Enterousia</taxon>
    </lineage>
</organism>
<sequence length="431" mass="46735">MKKTLLIIGTMLFISGCNDGGGVSGYIPGGPDSGYKPRPQNPTAEYENAIVEQNKTITGLYSRNAEQVADYIDYRLNEWDEFNPGIGTDISRTDIAAAAVYLTDTELTAEQIAEHFAGKETLFHMAAYVINNALGDRCFGDGADSADCFVSWRDTVPTYFENIANEIRENTTILTADGAVMNTLTGEKLTFILDADGKISGIKMTDADGAHTTDFERWANSFADAENNTATLQHFSYSSLGKEIGLTYSDFGHYSIQTEVFDIDNQTSTDTSDDGLFAGGYESKKINESDIVVPTGGLDFTGSAVARVTSDRGDSPATKIFNGNANLSMDPTNGTVEMTAMFNDWYDVTATKKIGEKDADFTFFNYGGNVYSTDFQFNAETDKRAELTGTMDVNYYGPNPETNAPTEATGFATVDEGAGGVKMDMAFGVKR</sequence>
<evidence type="ECO:0008006" key="3">
    <source>
        <dbReference type="Google" id="ProtNLM"/>
    </source>
</evidence>
<comment type="caution">
    <text evidence="1">The sequence shown here is derived from an EMBL/GenBank/DDBJ whole genome shotgun (WGS) entry which is preliminary data.</text>
</comment>
<protein>
    <recommendedName>
        <fullName evidence="3">Lipoprotein</fullName>
    </recommendedName>
</protein>
<dbReference type="EMBL" id="DVJI01000008">
    <property type="protein sequence ID" value="HIS70626.1"/>
    <property type="molecule type" value="Genomic_DNA"/>
</dbReference>
<dbReference type="Proteomes" id="UP000886742">
    <property type="component" value="Unassembled WGS sequence"/>
</dbReference>
<dbReference type="PROSITE" id="PS51257">
    <property type="entry name" value="PROKAR_LIPOPROTEIN"/>
    <property type="match status" value="1"/>
</dbReference>
<proteinExistence type="predicted"/>
<gene>
    <name evidence="1" type="ORF">IAD02_01405</name>
</gene>
<dbReference type="AlphaFoldDB" id="A0A9D1FFU1"/>
<reference evidence="1" key="2">
    <citation type="journal article" date="2021" name="PeerJ">
        <title>Extensive microbial diversity within the chicken gut microbiome revealed by metagenomics and culture.</title>
        <authorList>
            <person name="Gilroy R."/>
            <person name="Ravi A."/>
            <person name="Getino M."/>
            <person name="Pursley I."/>
            <person name="Horton D.L."/>
            <person name="Alikhan N.F."/>
            <person name="Baker D."/>
            <person name="Gharbi K."/>
            <person name="Hall N."/>
            <person name="Watson M."/>
            <person name="Adriaenssens E.M."/>
            <person name="Foster-Nyarko E."/>
            <person name="Jarju S."/>
            <person name="Secka A."/>
            <person name="Antonio M."/>
            <person name="Oren A."/>
            <person name="Chaudhuri R.R."/>
            <person name="La Ragione R."/>
            <person name="Hildebrand F."/>
            <person name="Pallen M.J."/>
        </authorList>
    </citation>
    <scope>NUCLEOTIDE SEQUENCE</scope>
    <source>
        <strain evidence="1">ChiGjej3B3-5194</strain>
    </source>
</reference>
<evidence type="ECO:0000313" key="1">
    <source>
        <dbReference type="EMBL" id="HIS70626.1"/>
    </source>
</evidence>
<evidence type="ECO:0000313" key="2">
    <source>
        <dbReference type="Proteomes" id="UP000886742"/>
    </source>
</evidence>